<sequence length="71" mass="7472">MTVVPAVRAATVGAESLAATLATPADQVTPDKAVPRARTASRADLAATSGPHWLESDCAIQPEFFVQEFYV</sequence>
<evidence type="ECO:0000313" key="1">
    <source>
        <dbReference type="EMBL" id="BCI85003.1"/>
    </source>
</evidence>
<gene>
    <name evidence="1" type="ORF">NIIDMKKI_02090</name>
</gene>
<evidence type="ECO:0000313" key="2">
    <source>
        <dbReference type="Proteomes" id="UP000516380"/>
    </source>
</evidence>
<organism evidence="1 2">
    <name type="scientific">Mycobacterium kansasii</name>
    <dbReference type="NCBI Taxonomy" id="1768"/>
    <lineage>
        <taxon>Bacteria</taxon>
        <taxon>Bacillati</taxon>
        <taxon>Actinomycetota</taxon>
        <taxon>Actinomycetes</taxon>
        <taxon>Mycobacteriales</taxon>
        <taxon>Mycobacteriaceae</taxon>
        <taxon>Mycobacterium</taxon>
    </lineage>
</organism>
<protein>
    <submittedName>
        <fullName evidence="1">Uncharacterized protein</fullName>
    </submittedName>
</protein>
<dbReference type="EMBL" id="AP023343">
    <property type="protein sequence ID" value="BCI85003.1"/>
    <property type="molecule type" value="Genomic_DNA"/>
</dbReference>
<name>A0A7G1I3Z0_MYCKA</name>
<keyword evidence="2" id="KW-1185">Reference proteome</keyword>
<accession>A0A7G1I3Z0</accession>
<reference evidence="1 2" key="1">
    <citation type="submission" date="2020-07" db="EMBL/GenBank/DDBJ databases">
        <title>Mycobacterium kansasii (former subtype) with zoonotic potential isolated from diseased indoor pet cat, Japan.</title>
        <authorList>
            <person name="Fukano H."/>
            <person name="Terazono T."/>
            <person name="Hoshino Y."/>
        </authorList>
    </citation>
    <scope>NUCLEOTIDE SEQUENCE [LARGE SCALE GENOMIC DNA]</scope>
    <source>
        <strain evidence="1 2">Kuro-I</strain>
    </source>
</reference>
<dbReference type="AlphaFoldDB" id="A0A7G1I3Z0"/>
<proteinExistence type="predicted"/>
<dbReference type="Proteomes" id="UP000516380">
    <property type="component" value="Chromosome"/>
</dbReference>